<dbReference type="Proteomes" id="UP000503117">
    <property type="component" value="Chromosome"/>
</dbReference>
<gene>
    <name evidence="1" type="ORF">HH213_17140</name>
</gene>
<accession>A0ABX6MBE7</accession>
<dbReference type="EMBL" id="CP051684">
    <property type="protein sequence ID" value="QJD91659.1"/>
    <property type="molecule type" value="Genomic_DNA"/>
</dbReference>
<sequence>MSQKPSRVQIVKNLISSAIPGGTLEHDGTYRGFGCGISIPYDTAIQYVDALTALYEEEKTIAPTLTLESFEQRVAPFIADYVLSKTEVQTAEVTAFLQEILSLPVSVHDVFRPISGITMTKGGRQLR</sequence>
<proteinExistence type="predicted"/>
<organism evidence="1 2">
    <name type="scientific">Duganella dendranthematis</name>
    <dbReference type="NCBI Taxonomy" id="2728021"/>
    <lineage>
        <taxon>Bacteria</taxon>
        <taxon>Pseudomonadati</taxon>
        <taxon>Pseudomonadota</taxon>
        <taxon>Betaproteobacteria</taxon>
        <taxon>Burkholderiales</taxon>
        <taxon>Oxalobacteraceae</taxon>
        <taxon>Telluria group</taxon>
        <taxon>Duganella</taxon>
    </lineage>
</organism>
<dbReference type="RefSeq" id="WP_169113011.1">
    <property type="nucleotide sequence ID" value="NZ_CP051684.1"/>
</dbReference>
<protein>
    <submittedName>
        <fullName evidence="1">Uncharacterized protein</fullName>
    </submittedName>
</protein>
<evidence type="ECO:0000313" key="1">
    <source>
        <dbReference type="EMBL" id="QJD91659.1"/>
    </source>
</evidence>
<keyword evidence="2" id="KW-1185">Reference proteome</keyword>
<evidence type="ECO:0000313" key="2">
    <source>
        <dbReference type="Proteomes" id="UP000503117"/>
    </source>
</evidence>
<name>A0ABX6MBE7_9BURK</name>
<reference evidence="1 2" key="1">
    <citation type="submission" date="2020-04" db="EMBL/GenBank/DDBJ databases">
        <title>Genome sequencing of novel species.</title>
        <authorList>
            <person name="Heo J."/>
            <person name="Kim S.-J."/>
            <person name="Kim J.-S."/>
            <person name="Hong S.-B."/>
            <person name="Kwon S.-W."/>
        </authorList>
    </citation>
    <scope>NUCLEOTIDE SEQUENCE [LARGE SCALE GENOMIC DNA]</scope>
    <source>
        <strain evidence="1 2">AF9R3</strain>
    </source>
</reference>